<reference evidence="2" key="1">
    <citation type="journal article" date="2020" name="Appl. Environ. Microbiol.">
        <title>Diazotrophic Anaeromyxobacter Isolates from Soils.</title>
        <authorList>
            <person name="Masuda Y."/>
            <person name="Yamanaka H."/>
            <person name="Xu Z.X."/>
            <person name="Shiratori Y."/>
            <person name="Aono T."/>
            <person name="Amachi S."/>
            <person name="Senoo K."/>
            <person name="Itoh H."/>
        </authorList>
    </citation>
    <scope>NUCLEOTIDE SEQUENCE [LARGE SCALE GENOMIC DNA]</scope>
    <source>
        <strain evidence="2">R267</strain>
    </source>
</reference>
<evidence type="ECO:0000313" key="2">
    <source>
        <dbReference type="Proteomes" id="UP000503640"/>
    </source>
</evidence>
<protein>
    <submittedName>
        <fullName evidence="1">Uncharacterized protein</fullName>
    </submittedName>
</protein>
<dbReference type="AlphaFoldDB" id="A0A7I9VN80"/>
<evidence type="ECO:0000313" key="1">
    <source>
        <dbReference type="EMBL" id="GEJ57865.1"/>
    </source>
</evidence>
<organism evidence="1 2">
    <name type="scientific">Anaeromyxobacter diazotrophicus</name>
    <dbReference type="NCBI Taxonomy" id="2590199"/>
    <lineage>
        <taxon>Bacteria</taxon>
        <taxon>Pseudomonadati</taxon>
        <taxon>Myxococcota</taxon>
        <taxon>Myxococcia</taxon>
        <taxon>Myxococcales</taxon>
        <taxon>Cystobacterineae</taxon>
        <taxon>Anaeromyxobacteraceae</taxon>
        <taxon>Anaeromyxobacter</taxon>
    </lineage>
</organism>
<name>A0A7I9VN80_9BACT</name>
<dbReference type="Proteomes" id="UP000503640">
    <property type="component" value="Unassembled WGS sequence"/>
</dbReference>
<accession>A0A7I9VN80</accession>
<sequence length="181" mass="20454">MPATLRYFMLPADELALFRFLARHGLTVYPELVPPGLTPPRADEQLVPALDAPAYYLAAERLGPVIAHPVKRGPDRGMLVIEEIPSPVFHYERSLLNEEGELVGGRLWAELDVTDDSSTNQGKHRALRSIFEDVHGWFRKTFRRSDPKGWWVGPAAGRAWKSEGLLLREPGHKGKLVDVWR</sequence>
<gene>
    <name evidence="1" type="ORF">AMYX_26060</name>
</gene>
<keyword evidence="2" id="KW-1185">Reference proteome</keyword>
<dbReference type="RefSeq" id="WP_176065876.1">
    <property type="nucleotide sequence ID" value="NZ_BJTG01000006.1"/>
</dbReference>
<dbReference type="EMBL" id="BJTG01000006">
    <property type="protein sequence ID" value="GEJ57865.1"/>
    <property type="molecule type" value="Genomic_DNA"/>
</dbReference>
<proteinExistence type="predicted"/>
<comment type="caution">
    <text evidence="1">The sequence shown here is derived from an EMBL/GenBank/DDBJ whole genome shotgun (WGS) entry which is preliminary data.</text>
</comment>